<evidence type="ECO:0000313" key="3">
    <source>
        <dbReference type="Proteomes" id="UP000183585"/>
    </source>
</evidence>
<evidence type="ECO:0000256" key="1">
    <source>
        <dbReference type="SAM" id="MobiDB-lite"/>
    </source>
</evidence>
<dbReference type="AlphaFoldDB" id="A0A1C4VBU5"/>
<feature type="region of interest" description="Disordered" evidence="1">
    <location>
        <begin position="138"/>
        <end position="157"/>
    </location>
</feature>
<name>A0A1C4VBU5_9ACTN</name>
<dbReference type="InterPro" id="IPR036388">
    <property type="entry name" value="WH-like_DNA-bd_sf"/>
</dbReference>
<dbReference type="InterPro" id="IPR016032">
    <property type="entry name" value="Sig_transdc_resp-reg_C-effctor"/>
</dbReference>
<gene>
    <name evidence="2" type="ORF">GA0070563_102170</name>
</gene>
<evidence type="ECO:0008006" key="4">
    <source>
        <dbReference type="Google" id="ProtNLM"/>
    </source>
</evidence>
<keyword evidence="3" id="KW-1185">Reference proteome</keyword>
<dbReference type="Gene3D" id="1.10.10.10">
    <property type="entry name" value="Winged helix-like DNA-binding domain superfamily/Winged helix DNA-binding domain"/>
    <property type="match status" value="1"/>
</dbReference>
<reference evidence="3" key="1">
    <citation type="submission" date="2016-06" db="EMBL/GenBank/DDBJ databases">
        <authorList>
            <person name="Varghese N."/>
            <person name="Submissions Spin"/>
        </authorList>
    </citation>
    <scope>NUCLEOTIDE SEQUENCE [LARGE SCALE GENOMIC DNA]</scope>
    <source>
        <strain evidence="3">DSM 43168</strain>
    </source>
</reference>
<evidence type="ECO:0000313" key="2">
    <source>
        <dbReference type="EMBL" id="SCE81311.1"/>
    </source>
</evidence>
<organism evidence="2 3">
    <name type="scientific">Micromonospora carbonacea</name>
    <dbReference type="NCBI Taxonomy" id="47853"/>
    <lineage>
        <taxon>Bacteria</taxon>
        <taxon>Bacillati</taxon>
        <taxon>Actinomycetota</taxon>
        <taxon>Actinomycetes</taxon>
        <taxon>Micromonosporales</taxon>
        <taxon>Micromonosporaceae</taxon>
        <taxon>Micromonospora</taxon>
    </lineage>
</organism>
<proteinExistence type="predicted"/>
<sequence length="157" mass="16583">MLSGQQVAVLAVLLTARGVPLGREVIWAALPRGYRPPTAAQVGVVIASIRRKIGAARILTGADGWWMRDPVAPEPLDGADVLSFGGLRLDVEHRCVLDGPARPVRLGPQAFAVLRVLVEARGMPRSGGLVLGATVRPARHDRRGGCRHPSASGTPRA</sequence>
<dbReference type="SUPFAM" id="SSF46894">
    <property type="entry name" value="C-terminal effector domain of the bipartite response regulators"/>
    <property type="match status" value="1"/>
</dbReference>
<accession>A0A1C4VBU5</accession>
<protein>
    <recommendedName>
        <fullName evidence="4">OmpR/PhoB-type domain-containing protein</fullName>
    </recommendedName>
</protein>
<dbReference type="GO" id="GO:0003677">
    <property type="term" value="F:DNA binding"/>
    <property type="evidence" value="ECO:0007669"/>
    <property type="project" value="InterPro"/>
</dbReference>
<dbReference type="Proteomes" id="UP000183585">
    <property type="component" value="Unassembled WGS sequence"/>
</dbReference>
<dbReference type="EMBL" id="FMCT01000002">
    <property type="protein sequence ID" value="SCE81311.1"/>
    <property type="molecule type" value="Genomic_DNA"/>
</dbReference>
<dbReference type="GO" id="GO:0006355">
    <property type="term" value="P:regulation of DNA-templated transcription"/>
    <property type="evidence" value="ECO:0007669"/>
    <property type="project" value="InterPro"/>
</dbReference>